<dbReference type="EMBL" id="CAJNOW010005074">
    <property type="protein sequence ID" value="CAF1438922.1"/>
    <property type="molecule type" value="Genomic_DNA"/>
</dbReference>
<dbReference type="Pfam" id="PF01826">
    <property type="entry name" value="TIL"/>
    <property type="match status" value="1"/>
</dbReference>
<keyword evidence="12" id="KW-1185">Reference proteome</keyword>
<evidence type="ECO:0000313" key="11">
    <source>
        <dbReference type="Proteomes" id="UP000663824"/>
    </source>
</evidence>
<dbReference type="InterPro" id="IPR002919">
    <property type="entry name" value="TIL_dom"/>
</dbReference>
<dbReference type="AlphaFoldDB" id="A0A816WSP5"/>
<evidence type="ECO:0000313" key="12">
    <source>
        <dbReference type="Proteomes" id="UP000663866"/>
    </source>
</evidence>
<evidence type="ECO:0000313" key="7">
    <source>
        <dbReference type="EMBL" id="CAF2162025.1"/>
    </source>
</evidence>
<dbReference type="Proteomes" id="UP000681967">
    <property type="component" value="Unassembled WGS sequence"/>
</dbReference>
<dbReference type="SUPFAM" id="SSF57567">
    <property type="entry name" value="Serine protease inhibitors"/>
    <property type="match status" value="1"/>
</dbReference>
<evidence type="ECO:0000313" key="4">
    <source>
        <dbReference type="EMBL" id="CAF1438922.1"/>
    </source>
</evidence>
<dbReference type="Proteomes" id="UP000663834">
    <property type="component" value="Unassembled WGS sequence"/>
</dbReference>
<accession>A0A816WSP5</accession>
<dbReference type="EMBL" id="CAJOBF010004713">
    <property type="protein sequence ID" value="CAF4150100.1"/>
    <property type="molecule type" value="Genomic_DNA"/>
</dbReference>
<protein>
    <recommendedName>
        <fullName evidence="2">TIL domain-containing protein</fullName>
    </recommendedName>
</protein>
<keyword evidence="1" id="KW-0732">Signal</keyword>
<dbReference type="EMBL" id="CAJOBG010006617">
    <property type="protein sequence ID" value="CAF4192296.1"/>
    <property type="molecule type" value="Genomic_DNA"/>
</dbReference>
<sequence length="91" mass="10613">MALSVRVSLLLILFLTVFTIQTHEFLFGEWCLGAHQEYSRCGSACPLTCSDVRHARYFRPCTYQCVQGCFCKRGYTRRSHPRSQCIPDWRC</sequence>
<dbReference type="Proteomes" id="UP000663856">
    <property type="component" value="Unassembled WGS sequence"/>
</dbReference>
<evidence type="ECO:0000313" key="5">
    <source>
        <dbReference type="EMBL" id="CAF2137915.1"/>
    </source>
</evidence>
<organism evidence="5 11">
    <name type="scientific">Rotaria magnacalcarata</name>
    <dbReference type="NCBI Taxonomy" id="392030"/>
    <lineage>
        <taxon>Eukaryota</taxon>
        <taxon>Metazoa</taxon>
        <taxon>Spiralia</taxon>
        <taxon>Gnathifera</taxon>
        <taxon>Rotifera</taxon>
        <taxon>Eurotatoria</taxon>
        <taxon>Bdelloidea</taxon>
        <taxon>Philodinida</taxon>
        <taxon>Philodinidae</taxon>
        <taxon>Rotaria</taxon>
    </lineage>
</organism>
<feature type="signal peptide" evidence="1">
    <location>
        <begin position="1"/>
        <end position="22"/>
    </location>
</feature>
<evidence type="ECO:0000313" key="10">
    <source>
        <dbReference type="EMBL" id="CAF4192296.1"/>
    </source>
</evidence>
<dbReference type="EMBL" id="CAJNRF010014856">
    <property type="protein sequence ID" value="CAF2162025.1"/>
    <property type="molecule type" value="Genomic_DNA"/>
</dbReference>
<dbReference type="Proteomes" id="UP000663855">
    <property type="component" value="Unassembled WGS sequence"/>
</dbReference>
<evidence type="ECO:0000313" key="8">
    <source>
        <dbReference type="EMBL" id="CAF4068819.1"/>
    </source>
</evidence>
<dbReference type="EMBL" id="CAJNRE010015525">
    <property type="protein sequence ID" value="CAF2137915.1"/>
    <property type="molecule type" value="Genomic_DNA"/>
</dbReference>
<evidence type="ECO:0000313" key="3">
    <source>
        <dbReference type="EMBL" id="CAF1329580.1"/>
    </source>
</evidence>
<dbReference type="Proteomes" id="UP000663866">
    <property type="component" value="Unassembled WGS sequence"/>
</dbReference>
<evidence type="ECO:0000259" key="2">
    <source>
        <dbReference type="Pfam" id="PF01826"/>
    </source>
</evidence>
<dbReference type="EMBL" id="CAJNRG010013567">
    <property type="protein sequence ID" value="CAF2149659.1"/>
    <property type="molecule type" value="Genomic_DNA"/>
</dbReference>
<dbReference type="Proteomes" id="UP000663824">
    <property type="component" value="Unassembled WGS sequence"/>
</dbReference>
<comment type="caution">
    <text evidence="5">The sequence shown here is derived from an EMBL/GenBank/DDBJ whole genome shotgun (WGS) entry which is preliminary data.</text>
</comment>
<dbReference type="Proteomes" id="UP000663887">
    <property type="component" value="Unassembled WGS sequence"/>
</dbReference>
<evidence type="ECO:0000313" key="6">
    <source>
        <dbReference type="EMBL" id="CAF2149659.1"/>
    </source>
</evidence>
<dbReference type="CDD" id="cd19941">
    <property type="entry name" value="TIL"/>
    <property type="match status" value="1"/>
</dbReference>
<dbReference type="Proteomes" id="UP000663842">
    <property type="component" value="Unassembled WGS sequence"/>
</dbReference>
<feature type="domain" description="TIL" evidence="2">
    <location>
        <begin position="33"/>
        <end position="91"/>
    </location>
</feature>
<name>A0A816WSP5_9BILA</name>
<dbReference type="Gene3D" id="2.10.25.10">
    <property type="entry name" value="Laminin"/>
    <property type="match status" value="1"/>
</dbReference>
<reference evidence="5" key="1">
    <citation type="submission" date="2021-02" db="EMBL/GenBank/DDBJ databases">
        <authorList>
            <person name="Nowell W R."/>
        </authorList>
    </citation>
    <scope>NUCLEOTIDE SEQUENCE</scope>
</reference>
<dbReference type="EMBL" id="CAJOBH010006873">
    <property type="protein sequence ID" value="CAF4068819.1"/>
    <property type="molecule type" value="Genomic_DNA"/>
</dbReference>
<proteinExistence type="predicted"/>
<dbReference type="OrthoDB" id="5912264at2759"/>
<gene>
    <name evidence="8" type="ORF">BYL167_LOCUS17394</name>
    <name evidence="3" type="ORF">CJN711_LOCUS18353</name>
    <name evidence="4" type="ORF">KQP761_LOCUS11415</name>
    <name evidence="5" type="ORF">MBJ925_LOCUS28925</name>
    <name evidence="10" type="ORF">OVN521_LOCUS25906</name>
    <name evidence="9" type="ORF">UXM345_LOCUS25071</name>
    <name evidence="7" type="ORF">WKI299_LOCUS32267</name>
    <name evidence="6" type="ORF">XDN619_LOCUS28394</name>
</gene>
<dbReference type="InterPro" id="IPR036084">
    <property type="entry name" value="Ser_inhib-like_sf"/>
</dbReference>
<dbReference type="EMBL" id="CAJNOV010008659">
    <property type="protein sequence ID" value="CAF1329580.1"/>
    <property type="molecule type" value="Genomic_DNA"/>
</dbReference>
<evidence type="ECO:0000313" key="9">
    <source>
        <dbReference type="EMBL" id="CAF4150100.1"/>
    </source>
</evidence>
<evidence type="ECO:0000256" key="1">
    <source>
        <dbReference type="SAM" id="SignalP"/>
    </source>
</evidence>
<feature type="chain" id="PRO_5035689460" description="TIL domain-containing protein" evidence="1">
    <location>
        <begin position="23"/>
        <end position="91"/>
    </location>
</feature>